<comment type="caution">
    <text evidence="1">The sequence shown here is derived from an EMBL/GenBank/DDBJ whole genome shotgun (WGS) entry which is preliminary data.</text>
</comment>
<proteinExistence type="predicted"/>
<accession>A0A426XDN6</accession>
<gene>
    <name evidence="1" type="ORF">B296_00044199</name>
</gene>
<dbReference type="AlphaFoldDB" id="A0A426XDN6"/>
<evidence type="ECO:0000313" key="1">
    <source>
        <dbReference type="EMBL" id="RRT37581.1"/>
    </source>
</evidence>
<protein>
    <submittedName>
        <fullName evidence="1">Uncharacterized protein</fullName>
    </submittedName>
</protein>
<organism evidence="1 2">
    <name type="scientific">Ensete ventricosum</name>
    <name type="common">Abyssinian banana</name>
    <name type="synonym">Musa ensete</name>
    <dbReference type="NCBI Taxonomy" id="4639"/>
    <lineage>
        <taxon>Eukaryota</taxon>
        <taxon>Viridiplantae</taxon>
        <taxon>Streptophyta</taxon>
        <taxon>Embryophyta</taxon>
        <taxon>Tracheophyta</taxon>
        <taxon>Spermatophyta</taxon>
        <taxon>Magnoliopsida</taxon>
        <taxon>Liliopsida</taxon>
        <taxon>Zingiberales</taxon>
        <taxon>Musaceae</taxon>
        <taxon>Ensete</taxon>
    </lineage>
</organism>
<dbReference type="Proteomes" id="UP000287651">
    <property type="component" value="Unassembled WGS sequence"/>
</dbReference>
<evidence type="ECO:0000313" key="2">
    <source>
        <dbReference type="Proteomes" id="UP000287651"/>
    </source>
</evidence>
<dbReference type="EMBL" id="AMZH03022135">
    <property type="protein sequence ID" value="RRT37581.1"/>
    <property type="molecule type" value="Genomic_DNA"/>
</dbReference>
<name>A0A426XDN6_ENSVE</name>
<reference evidence="1 2" key="1">
    <citation type="journal article" date="2014" name="Agronomy (Basel)">
        <title>A Draft Genome Sequence for Ensete ventricosum, the Drought-Tolerant Tree Against Hunger.</title>
        <authorList>
            <person name="Harrison J."/>
            <person name="Moore K.A."/>
            <person name="Paszkiewicz K."/>
            <person name="Jones T."/>
            <person name="Grant M."/>
            <person name="Ambacheew D."/>
            <person name="Muzemil S."/>
            <person name="Studholme D.J."/>
        </authorList>
    </citation>
    <scope>NUCLEOTIDE SEQUENCE [LARGE SCALE GENOMIC DNA]</scope>
</reference>
<sequence>MTSLLTEATSWGPIRFAVPVHTGIPRFGRYGSVVRTARYRAVCVPVNHRINTYRPYRAIQGGTKNLA</sequence>